<dbReference type="Proteomes" id="UP000694920">
    <property type="component" value="Unplaced"/>
</dbReference>
<feature type="compositionally biased region" description="Basic and acidic residues" evidence="5">
    <location>
        <begin position="262"/>
        <end position="277"/>
    </location>
</feature>
<keyword evidence="8" id="KW-0675">Receptor</keyword>
<feature type="coiled-coil region" evidence="4">
    <location>
        <begin position="957"/>
        <end position="991"/>
    </location>
</feature>
<dbReference type="GO" id="GO:0031267">
    <property type="term" value="F:small GTPase binding"/>
    <property type="evidence" value="ECO:0007669"/>
    <property type="project" value="TreeGrafter"/>
</dbReference>
<comment type="subcellular location">
    <subcellularLocation>
        <location evidence="1">Golgi apparatus</location>
    </subcellularLocation>
</comment>
<dbReference type="PROSITE" id="PS50913">
    <property type="entry name" value="GRIP"/>
    <property type="match status" value="1"/>
</dbReference>
<evidence type="ECO:0000256" key="3">
    <source>
        <dbReference type="ARBA" id="ARBA00023054"/>
    </source>
</evidence>
<feature type="coiled-coil region" evidence="4">
    <location>
        <begin position="1017"/>
        <end position="1175"/>
    </location>
</feature>
<feature type="compositionally biased region" description="Basic and acidic residues" evidence="5">
    <location>
        <begin position="228"/>
        <end position="250"/>
    </location>
</feature>
<name>A0AAJ7CFW9_CEPCN</name>
<sequence length="1543" mass="176332">MAWFEDGLSSLSNLKGQITSFTKEVLSEGIVEEIDERSKELQEAEEKCVQLQELLNSKDAEISLLRRQNSELQKTVVELNSKPQQSNDVDQDDDGGGYFWDPPSIRARDARSQNQSKLLQEQLTQATLRIRELEAELKKVQKVSATTGLKDEITDGHQKAELLRAKQDMVNRIIQMGEKSREAERNMKRLHSDEAVLVNDFRTIIAQLGSTEQLDLIHSALKALESENEKLRTPQKWEKSDSDEKIEKINDPGSDVSSLKANLHENSKERGDKQREDAYDNEIELRKKIAELQEENKNLTISLEELDQQHTESIEQVLLIKEEIQKKHQALQKAYEQLYVDFNESQYKVEALEAKLASAESNNNKIVEEQAESNRSEQKNMIEFESREIQTEFPKESESPKEEISRIDELSQKIKDILKSTAITTNKDESIFEAVAKHYVEAKWKKDVLERKVTELTRELKQTSEMKDSLQVECDDMQTNIESLLLEIQHLKSNLPSIPEASEERVATLETETESLYEEIKRLQAENSNMREKNSELMITMQNVEASLKNQNNLKEDVRNARQQLDIAKQNAQESYSTNVENTESMVEDLTRKLHASLEKNNELRKKIDRLEDSEKQTQEQLRMSLDRCKGLDENIELIEELKLDLENARRELKSSIANRKQLEHDIAILQETKHEDERDIEVLSHEKEQLEAELSMLRQSGSSNENSELLTELRKQLEGVTKDRDDLEYDILEMRKELDKALAEIELRHSETLKLQEDKERLIKENNSLLDQLTATHDESLDKVELLSTEMSLLQQEHATLKEEAAATKSELCKISAELQEATDKRTLLEQELSSLKSHAEKLASDNETLRAVEENSTKLAGELEIAKNFKEQWRSAEEKRIQLESELSDVYDELCSKKQELSSLKSAWWKLEEQESLANSKQQASEHAYTELEAEFACLRKQNEEMSIIQQGKANDEEKEERQRLIQELEEKQREIDILNVEKNELATKLAEEHQIVVASRENSKEAAGMARETIESLSQLIREKDNEIQNLKTTTIVTANQANAESEKEMASLRHERDELVKLVQIKHNESVQYHAEIQRLTQLLNEQISTIQKLMINQEENEKIVKEKAAEILWAQNELQVVRQKLKNYEESNNYGETCGIVEHSAQIAQAAILNEKCNALEAALIQEQSNTRLLQNQLTESQSKELNAAKELERLRTHLVEMEASYTEEAVLAEENRKELEAKLVQAEEKAKNSSTVYTSASIRANQQVETLQQQMALIIQQRDDIQNKLSAAEDKVLSHTASLTNLQIVLEQFQRDKEKDIIAATRKIQQQLNDSYKKQEELSTEILNLKDQLTEAKECLKAASRLSEQLDKKTERIEQLTQEVARLTELVNTADERIQEAKKSGEGKVDKALVKNLLMGYITSSTTDKSSVLRVFSTILNFNEAEKDKAGLNTSAGNSGWFGGLLSGGATAPTKDQEASLSAAFVKFLETESKPKPQLPPLTISSTSLSRPGHSRQHSSSSTHSTLLLSNVSLPTFPDFVPARNTGSILKEVLKDS</sequence>
<feature type="coiled-coil region" evidence="4">
    <location>
        <begin position="439"/>
        <end position="888"/>
    </location>
</feature>
<dbReference type="InterPro" id="IPR000237">
    <property type="entry name" value="GRIP_dom"/>
</dbReference>
<keyword evidence="3 4" id="KW-0175">Coiled coil</keyword>
<accession>A0AAJ7CFW9</accession>
<feature type="region of interest" description="Disordered" evidence="5">
    <location>
        <begin position="79"/>
        <end position="103"/>
    </location>
</feature>
<reference evidence="8" key="1">
    <citation type="submission" date="2025-08" db="UniProtKB">
        <authorList>
            <consortium name="RefSeq"/>
        </authorList>
    </citation>
    <scope>IDENTIFICATION</scope>
</reference>
<gene>
    <name evidence="8" type="primary">LOC107274704</name>
</gene>
<evidence type="ECO:0000256" key="2">
    <source>
        <dbReference type="ARBA" id="ARBA00023034"/>
    </source>
</evidence>
<dbReference type="RefSeq" id="XP_015609587.1">
    <property type="nucleotide sequence ID" value="XM_015754101.2"/>
</dbReference>
<feature type="coiled-coil region" evidence="4">
    <location>
        <begin position="1325"/>
        <end position="1390"/>
    </location>
</feature>
<feature type="domain" description="GRIP" evidence="6">
    <location>
        <begin position="1390"/>
        <end position="1439"/>
    </location>
</feature>
<evidence type="ECO:0000259" key="6">
    <source>
        <dbReference type="PROSITE" id="PS50913"/>
    </source>
</evidence>
<dbReference type="GO" id="GO:0006888">
    <property type="term" value="P:endoplasmic reticulum to Golgi vesicle-mediated transport"/>
    <property type="evidence" value="ECO:0007669"/>
    <property type="project" value="TreeGrafter"/>
</dbReference>
<dbReference type="PANTHER" id="PTHR18921:SF2">
    <property type="entry name" value="THYROID RECEPTOR-INTERACTING PROTEIN 11"/>
    <property type="match status" value="1"/>
</dbReference>
<dbReference type="GO" id="GO:0005794">
    <property type="term" value="C:Golgi apparatus"/>
    <property type="evidence" value="ECO:0007669"/>
    <property type="project" value="UniProtKB-SubCell"/>
</dbReference>
<dbReference type="PANTHER" id="PTHR18921">
    <property type="entry name" value="MYOSIN HEAVY CHAIN - RELATED"/>
    <property type="match status" value="1"/>
</dbReference>
<evidence type="ECO:0000256" key="1">
    <source>
        <dbReference type="ARBA" id="ARBA00004555"/>
    </source>
</evidence>
<feature type="region of interest" description="Disordered" evidence="5">
    <location>
        <begin position="1480"/>
        <end position="1511"/>
    </location>
</feature>
<feature type="coiled-coil region" evidence="4">
    <location>
        <begin position="116"/>
        <end position="143"/>
    </location>
</feature>
<evidence type="ECO:0000256" key="4">
    <source>
        <dbReference type="SAM" id="Coils"/>
    </source>
</evidence>
<dbReference type="GO" id="GO:0007030">
    <property type="term" value="P:Golgi organization"/>
    <property type="evidence" value="ECO:0007669"/>
    <property type="project" value="TreeGrafter"/>
</dbReference>
<evidence type="ECO:0000313" key="8">
    <source>
        <dbReference type="RefSeq" id="XP_015609587.1"/>
    </source>
</evidence>
<dbReference type="KEGG" id="ccin:107274704"/>
<evidence type="ECO:0000313" key="7">
    <source>
        <dbReference type="Proteomes" id="UP000694920"/>
    </source>
</evidence>
<feature type="coiled-coil region" evidence="4">
    <location>
        <begin position="1208"/>
        <end position="1281"/>
    </location>
</feature>
<feature type="compositionally biased region" description="Low complexity" evidence="5">
    <location>
        <begin position="1487"/>
        <end position="1511"/>
    </location>
</feature>
<keyword evidence="7" id="KW-1185">Reference proteome</keyword>
<feature type="region of interest" description="Disordered" evidence="5">
    <location>
        <begin position="228"/>
        <end position="277"/>
    </location>
</feature>
<evidence type="ECO:0000256" key="5">
    <source>
        <dbReference type="SAM" id="MobiDB-lite"/>
    </source>
</evidence>
<proteinExistence type="predicted"/>
<protein>
    <submittedName>
        <fullName evidence="8">Thyroid receptor-interacting protein 11 isoform X1</fullName>
    </submittedName>
</protein>
<dbReference type="GeneID" id="107274704"/>
<organism evidence="7 8">
    <name type="scientific">Cephus cinctus</name>
    <name type="common">Wheat stem sawfly</name>
    <dbReference type="NCBI Taxonomy" id="211228"/>
    <lineage>
        <taxon>Eukaryota</taxon>
        <taxon>Metazoa</taxon>
        <taxon>Ecdysozoa</taxon>
        <taxon>Arthropoda</taxon>
        <taxon>Hexapoda</taxon>
        <taxon>Insecta</taxon>
        <taxon>Pterygota</taxon>
        <taxon>Neoptera</taxon>
        <taxon>Endopterygota</taxon>
        <taxon>Hymenoptera</taxon>
        <taxon>Cephoidea</taxon>
        <taxon>Cephidae</taxon>
        <taxon>Cephus</taxon>
    </lineage>
</organism>
<keyword evidence="2" id="KW-0333">Golgi apparatus</keyword>